<dbReference type="EMBL" id="KV924436">
    <property type="protein sequence ID" value="PIO38344.1"/>
    <property type="molecule type" value="Genomic_DNA"/>
</dbReference>
<accession>A0A2G9SE17</accession>
<evidence type="ECO:0000313" key="2">
    <source>
        <dbReference type="Proteomes" id="UP000228934"/>
    </source>
</evidence>
<sequence length="126" mass="14188">MRQLSGLADLSCKEPFLVLHRRKVVVRPRTSFLPKVDAAIHLTLAHSSSTILSSSRQLRDISFWRTRAGLGCEYISQPLLSRRPIPFMKYQLDCIMVCKLFIPSSLLPISAASSAPFSEKEKLLIC</sequence>
<dbReference type="AlphaFoldDB" id="A0A2G9SE17"/>
<reference evidence="2" key="1">
    <citation type="journal article" date="2017" name="Nat. Commun.">
        <title>The North American bullfrog draft genome provides insight into hormonal regulation of long noncoding RNA.</title>
        <authorList>
            <person name="Hammond S.A."/>
            <person name="Warren R.L."/>
            <person name="Vandervalk B.P."/>
            <person name="Kucuk E."/>
            <person name="Khan H."/>
            <person name="Gibb E.A."/>
            <person name="Pandoh P."/>
            <person name="Kirk H."/>
            <person name="Zhao Y."/>
            <person name="Jones M."/>
            <person name="Mungall A.J."/>
            <person name="Coope R."/>
            <person name="Pleasance S."/>
            <person name="Moore R.A."/>
            <person name="Holt R.A."/>
            <person name="Round J.M."/>
            <person name="Ohora S."/>
            <person name="Walle B.V."/>
            <person name="Veldhoen N."/>
            <person name="Helbing C.C."/>
            <person name="Birol I."/>
        </authorList>
    </citation>
    <scope>NUCLEOTIDE SEQUENCE [LARGE SCALE GENOMIC DNA]</scope>
</reference>
<evidence type="ECO:0000313" key="1">
    <source>
        <dbReference type="EMBL" id="PIO38344.1"/>
    </source>
</evidence>
<proteinExistence type="predicted"/>
<organism evidence="1 2">
    <name type="scientific">Aquarana catesbeiana</name>
    <name type="common">American bullfrog</name>
    <name type="synonym">Rana catesbeiana</name>
    <dbReference type="NCBI Taxonomy" id="8400"/>
    <lineage>
        <taxon>Eukaryota</taxon>
        <taxon>Metazoa</taxon>
        <taxon>Chordata</taxon>
        <taxon>Craniata</taxon>
        <taxon>Vertebrata</taxon>
        <taxon>Euteleostomi</taxon>
        <taxon>Amphibia</taxon>
        <taxon>Batrachia</taxon>
        <taxon>Anura</taxon>
        <taxon>Neobatrachia</taxon>
        <taxon>Ranoidea</taxon>
        <taxon>Ranidae</taxon>
        <taxon>Aquarana</taxon>
    </lineage>
</organism>
<keyword evidence="2" id="KW-1185">Reference proteome</keyword>
<dbReference type="Proteomes" id="UP000228934">
    <property type="component" value="Unassembled WGS sequence"/>
</dbReference>
<gene>
    <name evidence="1" type="ORF">AB205_0178420</name>
</gene>
<protein>
    <submittedName>
        <fullName evidence="1">Uncharacterized protein</fullName>
    </submittedName>
</protein>
<name>A0A2G9SE17_AQUCT</name>